<evidence type="ECO:0000256" key="1">
    <source>
        <dbReference type="ARBA" id="ARBA00022679"/>
    </source>
</evidence>
<evidence type="ECO:0000313" key="2">
    <source>
        <dbReference type="EMBL" id="KAJ2675752.1"/>
    </source>
</evidence>
<sequence length="526" mass="60062">MDEFVNSIKSEVIHLDNLDNACAIFNIPTFFWYKNTSRSSWEQFMPPDILKIAFYKALIDFPILAGYIKTDSNGSSYIEINKDNLNMPEYTDTDCDVDFEALRSSGYNTKLLPNIFADKRIPPAPPGLYGGHIKMAAVNIFRLKDFSGVALFISTSHCAVDGHGYCSFVGRWAEMARSLQHLNLEGTPFPECTFIHNRSFHHIDKYNDCNELESSIQNFLSSGSFISRWMSRISSETRGRLFKGMSKLSKCKGLYFHISKDTLATLRESMKKYAGPDINRYSDNDILSALIIMTIGQDMRNTADSKHDRSLAKTLCSSLGLKLGNTEDIMTMLAVDMRPRLGYQGIMNFMGNLAFSRHVTISQDVLDTANITESLLAIASSIRLAVDSTNKEYVRQYKYMYNKEPDCHIRHMLHNIKHKNKIMISSRTRFPYYKMDFGAGDPAKARPMFLAFPNVVVIMPCHPEDNGYELAFSLSKDMVKKVLQNKLWMSLVDNVDNVSTKQKRFFKQRLGWLGKWKNDGNKKKSE</sequence>
<reference evidence="2" key="1">
    <citation type="submission" date="2022-07" db="EMBL/GenBank/DDBJ databases">
        <title>Phylogenomic reconstructions and comparative analyses of Kickxellomycotina fungi.</title>
        <authorList>
            <person name="Reynolds N.K."/>
            <person name="Stajich J.E."/>
            <person name="Barry K."/>
            <person name="Grigoriev I.V."/>
            <person name="Crous P."/>
            <person name="Smith M.E."/>
        </authorList>
    </citation>
    <scope>NUCLEOTIDE SEQUENCE</scope>
    <source>
        <strain evidence="2">NRRL 3115</strain>
    </source>
</reference>
<protein>
    <submittedName>
        <fullName evidence="2">Uncharacterized protein</fullName>
    </submittedName>
</protein>
<dbReference type="EMBL" id="JANBTW010000045">
    <property type="protein sequence ID" value="KAJ2675752.1"/>
    <property type="molecule type" value="Genomic_DNA"/>
</dbReference>
<proteinExistence type="predicted"/>
<dbReference type="OrthoDB" id="1862401at2759"/>
<dbReference type="InterPro" id="IPR023213">
    <property type="entry name" value="CAT-like_dom_sf"/>
</dbReference>
<keyword evidence="1" id="KW-0808">Transferase</keyword>
<dbReference type="Pfam" id="PF02458">
    <property type="entry name" value="Transferase"/>
    <property type="match status" value="2"/>
</dbReference>
<dbReference type="GO" id="GO:0016747">
    <property type="term" value="F:acyltransferase activity, transferring groups other than amino-acyl groups"/>
    <property type="evidence" value="ECO:0007669"/>
    <property type="project" value="TreeGrafter"/>
</dbReference>
<dbReference type="Proteomes" id="UP001151518">
    <property type="component" value="Unassembled WGS sequence"/>
</dbReference>
<dbReference type="PANTHER" id="PTHR31642:SF310">
    <property type="entry name" value="FATTY ALCOHOL:CAFFEOYL-COA ACYLTRANSFERASE"/>
    <property type="match status" value="1"/>
</dbReference>
<dbReference type="Gene3D" id="3.30.559.10">
    <property type="entry name" value="Chloramphenicol acetyltransferase-like domain"/>
    <property type="match status" value="2"/>
</dbReference>
<dbReference type="GO" id="GO:0044550">
    <property type="term" value="P:secondary metabolite biosynthetic process"/>
    <property type="evidence" value="ECO:0007669"/>
    <property type="project" value="TreeGrafter"/>
</dbReference>
<organism evidence="2 3">
    <name type="scientific">Coemansia spiralis</name>
    <dbReference type="NCBI Taxonomy" id="417178"/>
    <lineage>
        <taxon>Eukaryota</taxon>
        <taxon>Fungi</taxon>
        <taxon>Fungi incertae sedis</taxon>
        <taxon>Zoopagomycota</taxon>
        <taxon>Kickxellomycotina</taxon>
        <taxon>Kickxellomycetes</taxon>
        <taxon>Kickxellales</taxon>
        <taxon>Kickxellaceae</taxon>
        <taxon>Coemansia</taxon>
    </lineage>
</organism>
<comment type="caution">
    <text evidence="2">The sequence shown here is derived from an EMBL/GenBank/DDBJ whole genome shotgun (WGS) entry which is preliminary data.</text>
</comment>
<gene>
    <name evidence="2" type="ORF">GGI25_003846</name>
</gene>
<evidence type="ECO:0000313" key="3">
    <source>
        <dbReference type="Proteomes" id="UP001151518"/>
    </source>
</evidence>
<dbReference type="AlphaFoldDB" id="A0A9W8KX61"/>
<dbReference type="PANTHER" id="PTHR31642">
    <property type="entry name" value="TRICHOTHECENE 3-O-ACETYLTRANSFERASE"/>
    <property type="match status" value="1"/>
</dbReference>
<accession>A0A9W8KX61</accession>
<name>A0A9W8KX61_9FUNG</name>
<dbReference type="InterPro" id="IPR050317">
    <property type="entry name" value="Plant_Fungal_Acyltransferase"/>
</dbReference>